<comment type="caution">
    <text evidence="1">The sequence shown here is derived from an EMBL/GenBank/DDBJ whole genome shotgun (WGS) entry which is preliminary data.</text>
</comment>
<sequence>MRRDWLRKAPKRGAATERWGTVLRELVATGNIMAMWYV</sequence>
<evidence type="ECO:0000313" key="2">
    <source>
        <dbReference type="Proteomes" id="UP000037122"/>
    </source>
</evidence>
<dbReference type="AlphaFoldDB" id="A0A0L0NSW7"/>
<organism evidence="1 2">
    <name type="scientific">Candidozyma auris</name>
    <name type="common">Yeast</name>
    <name type="synonym">Candida auris</name>
    <dbReference type="NCBI Taxonomy" id="498019"/>
    <lineage>
        <taxon>Eukaryota</taxon>
        <taxon>Fungi</taxon>
        <taxon>Dikarya</taxon>
        <taxon>Ascomycota</taxon>
        <taxon>Saccharomycotina</taxon>
        <taxon>Pichiomycetes</taxon>
        <taxon>Metschnikowiaceae</taxon>
        <taxon>Candidozyma</taxon>
    </lineage>
</organism>
<evidence type="ECO:0000313" key="1">
    <source>
        <dbReference type="EMBL" id="KND96770.1"/>
    </source>
</evidence>
<gene>
    <name evidence="1" type="ORF">QG37_06885</name>
</gene>
<name>A0A0L0NSW7_CANAR</name>
<dbReference type="VEuPathDB" id="FungiDB:QG37_06885"/>
<proteinExistence type="predicted"/>
<dbReference type="Proteomes" id="UP000037122">
    <property type="component" value="Unassembled WGS sequence"/>
</dbReference>
<accession>A0A0L0NSW7</accession>
<protein>
    <submittedName>
        <fullName evidence="1">Uncharacterized protein</fullName>
    </submittedName>
</protein>
<reference evidence="2" key="1">
    <citation type="journal article" date="2015" name="BMC Genomics">
        <title>Draft genome of a commonly misdiagnosed multidrug resistant pathogen Candida auris.</title>
        <authorList>
            <person name="Chatterjee S."/>
            <person name="Alampalli S.V."/>
            <person name="Nageshan R.K."/>
            <person name="Chettiar S.T."/>
            <person name="Joshi S."/>
            <person name="Tatu U.S."/>
        </authorList>
    </citation>
    <scope>NUCLEOTIDE SEQUENCE [LARGE SCALE GENOMIC DNA]</scope>
    <source>
        <strain evidence="2">6684</strain>
    </source>
</reference>
<dbReference type="EMBL" id="LGST01000050">
    <property type="protein sequence ID" value="KND96770.1"/>
    <property type="molecule type" value="Genomic_DNA"/>
</dbReference>